<dbReference type="SUPFAM" id="SSF56112">
    <property type="entry name" value="Protein kinase-like (PK-like)"/>
    <property type="match status" value="1"/>
</dbReference>
<gene>
    <name evidence="5" type="ORF">SAMN04488242_2802</name>
</gene>
<evidence type="ECO:0000313" key="6">
    <source>
        <dbReference type="Proteomes" id="UP000199475"/>
    </source>
</evidence>
<dbReference type="InterPro" id="IPR050154">
    <property type="entry name" value="UbiB_kinase"/>
</dbReference>
<sequence>MREKVTRVADLVKLLARYGGAGILSTGEADEFLVEEEQADAKGPGPESLASDLEAMGPTYVKLGQLLSTRHDLLPEAYTAALSRLQDDVDPIPADDVRRIIADEIGAEVGDLFDRFDDEPVAAASLGQVHRGHTKSGRDVVVKVQRPEVRETVRADMALLAQGAELIDRRTSAGERIGTGDLLAQFRRSIADELDYRKELAHLERFGELVEDEELLTVPAPVRDYSTSRVLTMEFIPGRKVTELGPIDLLDIDGPAMADALFRFFLDTLLNEGYLHADPHPGNLLVTPDGRLAIIDLGMVVRVPKRVRAQLVRLLLAIGEGDGDEAANVLASMGHPLSDYDAAAFREDVAHLVSSALSLGNDVQAGTVLVQMARISGTHGLRPPAEMTMIGKALLNLDQAVQHLDPDFAPAEAIRANVTTILQSGFSISPGAAVAGALELKEFTASLPRRANRILDSLSNGELTFRINALDEDRLLETMHQVANRVTVGLVLAAVTVAAALMSRIDAGPRLLGYPAVALVFFAAAAIGGLALVVHILVTDRRTRGRARKAEKDTPKRASDRPA</sequence>
<dbReference type="EMBL" id="FNGP01000006">
    <property type="protein sequence ID" value="SDL78720.1"/>
    <property type="molecule type" value="Genomic_DNA"/>
</dbReference>
<dbReference type="CDD" id="cd05121">
    <property type="entry name" value="ABC1_ADCK3-like"/>
    <property type="match status" value="1"/>
</dbReference>
<evidence type="ECO:0000256" key="2">
    <source>
        <dbReference type="SAM" id="MobiDB-lite"/>
    </source>
</evidence>
<evidence type="ECO:0000256" key="1">
    <source>
        <dbReference type="ARBA" id="ARBA00009670"/>
    </source>
</evidence>
<feature type="transmembrane region" description="Helical" evidence="3">
    <location>
        <begin position="482"/>
        <end position="502"/>
    </location>
</feature>
<dbReference type="STRING" id="686624.SAMN04488242_2802"/>
<proteinExistence type="inferred from homology"/>
<dbReference type="InterPro" id="IPR011009">
    <property type="entry name" value="Kinase-like_dom_sf"/>
</dbReference>
<dbReference type="GO" id="GO:0016301">
    <property type="term" value="F:kinase activity"/>
    <property type="evidence" value="ECO:0007669"/>
    <property type="project" value="UniProtKB-KW"/>
</dbReference>
<dbReference type="AlphaFoldDB" id="A0A1G9MWT1"/>
<evidence type="ECO:0000259" key="4">
    <source>
        <dbReference type="Pfam" id="PF03109"/>
    </source>
</evidence>
<accession>A0A1G9MWT1</accession>
<dbReference type="OrthoDB" id="9795390at2"/>
<dbReference type="PANTHER" id="PTHR10566:SF113">
    <property type="entry name" value="PROTEIN ACTIVITY OF BC1 COMPLEX KINASE 7, CHLOROPLASTIC"/>
    <property type="match status" value="1"/>
</dbReference>
<reference evidence="5 6" key="1">
    <citation type="submission" date="2016-10" db="EMBL/GenBank/DDBJ databases">
        <authorList>
            <person name="de Groot N.N."/>
        </authorList>
    </citation>
    <scope>NUCLEOTIDE SEQUENCE [LARGE SCALE GENOMIC DNA]</scope>
    <source>
        <strain evidence="5 6">CGMCC 1.9159</strain>
    </source>
</reference>
<keyword evidence="5" id="KW-0808">Transferase</keyword>
<dbReference type="PANTHER" id="PTHR10566">
    <property type="entry name" value="CHAPERONE-ACTIVITY OF BC1 COMPLEX CABC1 -RELATED"/>
    <property type="match status" value="1"/>
</dbReference>
<dbReference type="Pfam" id="PF03109">
    <property type="entry name" value="ABC1"/>
    <property type="match status" value="1"/>
</dbReference>
<protein>
    <submittedName>
        <fullName evidence="5">Predicted unusual protein kinase regulating ubiquinone biosynthesis, AarF/ABC1/UbiB family</fullName>
    </submittedName>
</protein>
<feature type="domain" description="ABC1 atypical kinase-like" evidence="4">
    <location>
        <begin position="84"/>
        <end position="328"/>
    </location>
</feature>
<feature type="transmembrane region" description="Helical" evidence="3">
    <location>
        <begin position="514"/>
        <end position="538"/>
    </location>
</feature>
<keyword evidence="3" id="KW-1133">Transmembrane helix</keyword>
<organism evidence="5 6">
    <name type="scientific">Tessaracoccus oleiagri</name>
    <dbReference type="NCBI Taxonomy" id="686624"/>
    <lineage>
        <taxon>Bacteria</taxon>
        <taxon>Bacillati</taxon>
        <taxon>Actinomycetota</taxon>
        <taxon>Actinomycetes</taxon>
        <taxon>Propionibacteriales</taxon>
        <taxon>Propionibacteriaceae</taxon>
        <taxon>Tessaracoccus</taxon>
    </lineage>
</organism>
<name>A0A1G9MWT1_9ACTN</name>
<keyword evidence="3" id="KW-0472">Membrane</keyword>
<dbReference type="Proteomes" id="UP000199475">
    <property type="component" value="Unassembled WGS sequence"/>
</dbReference>
<keyword evidence="5" id="KW-0830">Ubiquinone</keyword>
<keyword evidence="5" id="KW-0418">Kinase</keyword>
<evidence type="ECO:0000313" key="5">
    <source>
        <dbReference type="EMBL" id="SDL78720.1"/>
    </source>
</evidence>
<keyword evidence="3" id="KW-0812">Transmembrane</keyword>
<dbReference type="InterPro" id="IPR004147">
    <property type="entry name" value="ABC1_dom"/>
</dbReference>
<dbReference type="RefSeq" id="WP_093253449.1">
    <property type="nucleotide sequence ID" value="NZ_FNGP01000006.1"/>
</dbReference>
<feature type="region of interest" description="Disordered" evidence="2">
    <location>
        <begin position="544"/>
        <end position="563"/>
    </location>
</feature>
<evidence type="ECO:0000256" key="3">
    <source>
        <dbReference type="SAM" id="Phobius"/>
    </source>
</evidence>
<keyword evidence="6" id="KW-1185">Reference proteome</keyword>
<comment type="similarity">
    <text evidence="1">Belongs to the protein kinase superfamily. ADCK protein kinase family.</text>
</comment>